<dbReference type="Proteomes" id="UP000790709">
    <property type="component" value="Unassembled WGS sequence"/>
</dbReference>
<evidence type="ECO:0000313" key="1">
    <source>
        <dbReference type="EMBL" id="KAH7926146.1"/>
    </source>
</evidence>
<proteinExistence type="predicted"/>
<gene>
    <name evidence="1" type="ORF">BV22DRAFT_1128420</name>
</gene>
<name>A0ACB8BLL1_9AGAM</name>
<evidence type="ECO:0000313" key="2">
    <source>
        <dbReference type="Proteomes" id="UP000790709"/>
    </source>
</evidence>
<organism evidence="1 2">
    <name type="scientific">Leucogyrophana mollusca</name>
    <dbReference type="NCBI Taxonomy" id="85980"/>
    <lineage>
        <taxon>Eukaryota</taxon>
        <taxon>Fungi</taxon>
        <taxon>Dikarya</taxon>
        <taxon>Basidiomycota</taxon>
        <taxon>Agaricomycotina</taxon>
        <taxon>Agaricomycetes</taxon>
        <taxon>Agaricomycetidae</taxon>
        <taxon>Boletales</taxon>
        <taxon>Boletales incertae sedis</taxon>
        <taxon>Leucogyrophana</taxon>
    </lineage>
</organism>
<reference evidence="1" key="1">
    <citation type="journal article" date="2021" name="New Phytol.">
        <title>Evolutionary innovations through gain and loss of genes in the ectomycorrhizal Boletales.</title>
        <authorList>
            <person name="Wu G."/>
            <person name="Miyauchi S."/>
            <person name="Morin E."/>
            <person name="Kuo A."/>
            <person name="Drula E."/>
            <person name="Varga T."/>
            <person name="Kohler A."/>
            <person name="Feng B."/>
            <person name="Cao Y."/>
            <person name="Lipzen A."/>
            <person name="Daum C."/>
            <person name="Hundley H."/>
            <person name="Pangilinan J."/>
            <person name="Johnson J."/>
            <person name="Barry K."/>
            <person name="LaButti K."/>
            <person name="Ng V."/>
            <person name="Ahrendt S."/>
            <person name="Min B."/>
            <person name="Choi I.G."/>
            <person name="Park H."/>
            <person name="Plett J.M."/>
            <person name="Magnuson J."/>
            <person name="Spatafora J.W."/>
            <person name="Nagy L.G."/>
            <person name="Henrissat B."/>
            <person name="Grigoriev I.V."/>
            <person name="Yang Z.L."/>
            <person name="Xu J."/>
            <person name="Martin F.M."/>
        </authorList>
    </citation>
    <scope>NUCLEOTIDE SEQUENCE</scope>
    <source>
        <strain evidence="1">KUC20120723A-06</strain>
    </source>
</reference>
<accession>A0ACB8BLL1</accession>
<keyword evidence="2" id="KW-1185">Reference proteome</keyword>
<sequence length="211" mass="23135">MNGLAAYDDDSQSESEDKIASTSKLPGVVNNDKPLKGASNVSSDSRLLPKSQVIIRRPTHLRSQPRAHISDDIAAGDPEIAEGSSSEAIEGLYVPATSSAGETDELIRLQALLRPPPISGVSDWGIPPESSSLCDPVTEAKLAQFHTLKRDPQNPKHFNDSLMSNRSFRNPHLYAKLVEFIDVDERTTNFPEDIWNPSNVQKEWFADSIGT</sequence>
<dbReference type="EMBL" id="MU266388">
    <property type="protein sequence ID" value="KAH7926146.1"/>
    <property type="molecule type" value="Genomic_DNA"/>
</dbReference>
<comment type="caution">
    <text evidence="1">The sequence shown here is derived from an EMBL/GenBank/DDBJ whole genome shotgun (WGS) entry which is preliminary data.</text>
</comment>
<protein>
    <submittedName>
        <fullName evidence="1">Uncharacterized protein</fullName>
    </submittedName>
</protein>